<dbReference type="Pfam" id="PF00171">
    <property type="entry name" value="Aldedh"/>
    <property type="match status" value="1"/>
</dbReference>
<protein>
    <submittedName>
        <fullName evidence="6">Aldehyde dehydrogenase</fullName>
    </submittedName>
</protein>
<dbReference type="InterPro" id="IPR050740">
    <property type="entry name" value="Aldehyde_DH_Superfamily"/>
</dbReference>
<dbReference type="PANTHER" id="PTHR43353:SF5">
    <property type="entry name" value="SUCCINATE-SEMIALDEHYDE DEHYDROGENASE, MITOCHONDRIAL"/>
    <property type="match status" value="1"/>
</dbReference>
<dbReference type="GO" id="GO:0016620">
    <property type="term" value="F:oxidoreductase activity, acting on the aldehyde or oxo group of donors, NAD or NADP as acceptor"/>
    <property type="evidence" value="ECO:0007669"/>
    <property type="project" value="InterPro"/>
</dbReference>
<keyword evidence="7" id="KW-1185">Reference proteome</keyword>
<dbReference type="InterPro" id="IPR015590">
    <property type="entry name" value="Aldehyde_DH_dom"/>
</dbReference>
<name>A0A5J6WI26_MORMI</name>
<dbReference type="KEGG" id="mmaa:FR932_02755"/>
<sequence length="444" mass="47440">MPTLTSYEPISRAAIGTVNITTAAQLPMLVSAAQQAQRDWATLSLGMRQQQLNRAFQQLTPVQDQLATLISQEMGKDYRRATYEAGGTIQSAAYFTDEIAQALAPERLDRNTELQYRPLGIVAVIAPWNYPLAMANNLLMPALMAGNAVILKPSEETPLVAELFVNTLNKILPKGLLQLAQGDSETGKALVASAIHMVAFTGSMATGKHIMASAAPALKRLVMELGGNDPMIVMASADINAAVQFAVASSFENAGQMCTSTERVYVDSRIAAEFERKVVALARQYQVGAWDKPGVNIGPLVNPLQHQKVLNQLQDATQKGAQLLLGRDDYPLPFIQPTIVTGMTTDMLLERDETFGPVVAISHFKHIDEAICRANDSPYGLGAVVFGGQGAAAVAEQLEAGMIGVNQGIGGGAAPWVGAKQSGFGFHGTTAGHRQFAQVRVISK</sequence>
<evidence type="ECO:0000313" key="7">
    <source>
        <dbReference type="Proteomes" id="UP000327424"/>
    </source>
</evidence>
<reference evidence="6 7" key="1">
    <citation type="submission" date="2019-09" db="EMBL/GenBank/DDBJ databases">
        <title>Hybrid Assembly of the complete Genome of the Deep-Sea Bacterium Moritella marina from long Nanopore and Illumina reads.</title>
        <authorList>
            <person name="Magin S."/>
            <person name="Georgoulis A."/>
            <person name="Papadimitriou K."/>
            <person name="Iliakis G."/>
            <person name="Vorgias C.E."/>
        </authorList>
    </citation>
    <scope>NUCLEOTIDE SEQUENCE [LARGE SCALE GENOMIC DNA]</scope>
    <source>
        <strain evidence="6 7">MP-1</strain>
    </source>
</reference>
<keyword evidence="2 4" id="KW-0560">Oxidoreductase</keyword>
<evidence type="ECO:0000256" key="3">
    <source>
        <dbReference type="PROSITE-ProRule" id="PRU10007"/>
    </source>
</evidence>
<dbReference type="Proteomes" id="UP000327424">
    <property type="component" value="Chromosome"/>
</dbReference>
<proteinExistence type="inferred from homology"/>
<dbReference type="RefSeq" id="WP_019443023.1">
    <property type="nucleotide sequence ID" value="NZ_ALOE01000039.1"/>
</dbReference>
<dbReference type="CDD" id="cd07078">
    <property type="entry name" value="ALDH"/>
    <property type="match status" value="1"/>
</dbReference>
<evidence type="ECO:0000256" key="2">
    <source>
        <dbReference type="ARBA" id="ARBA00023002"/>
    </source>
</evidence>
<dbReference type="InterPro" id="IPR016163">
    <property type="entry name" value="Ald_DH_C"/>
</dbReference>
<dbReference type="Gene3D" id="3.40.605.10">
    <property type="entry name" value="Aldehyde Dehydrogenase, Chain A, domain 1"/>
    <property type="match status" value="1"/>
</dbReference>
<accession>A0A5J6WI26</accession>
<evidence type="ECO:0000259" key="5">
    <source>
        <dbReference type="Pfam" id="PF00171"/>
    </source>
</evidence>
<organism evidence="6 7">
    <name type="scientific">Moritella marina ATCC 15381</name>
    <dbReference type="NCBI Taxonomy" id="1202962"/>
    <lineage>
        <taxon>Bacteria</taxon>
        <taxon>Pseudomonadati</taxon>
        <taxon>Pseudomonadota</taxon>
        <taxon>Gammaproteobacteria</taxon>
        <taxon>Alteromonadales</taxon>
        <taxon>Moritellaceae</taxon>
        <taxon>Moritella</taxon>
    </lineage>
</organism>
<gene>
    <name evidence="6" type="ORF">FR932_02755</name>
</gene>
<dbReference type="Gene3D" id="3.40.309.10">
    <property type="entry name" value="Aldehyde Dehydrogenase, Chain A, domain 2"/>
    <property type="match status" value="1"/>
</dbReference>
<dbReference type="InterPro" id="IPR016162">
    <property type="entry name" value="Ald_DH_N"/>
</dbReference>
<dbReference type="AlphaFoldDB" id="A0A5J6WI26"/>
<evidence type="ECO:0000256" key="1">
    <source>
        <dbReference type="ARBA" id="ARBA00009986"/>
    </source>
</evidence>
<feature type="active site" evidence="3">
    <location>
        <position position="224"/>
    </location>
</feature>
<comment type="similarity">
    <text evidence="1 4">Belongs to the aldehyde dehydrogenase family.</text>
</comment>
<dbReference type="PANTHER" id="PTHR43353">
    <property type="entry name" value="SUCCINATE-SEMIALDEHYDE DEHYDROGENASE, MITOCHONDRIAL"/>
    <property type="match status" value="1"/>
</dbReference>
<dbReference type="InterPro" id="IPR029510">
    <property type="entry name" value="Ald_DH_CS_GLU"/>
</dbReference>
<dbReference type="PROSITE" id="PS00687">
    <property type="entry name" value="ALDEHYDE_DEHYDR_GLU"/>
    <property type="match status" value="1"/>
</dbReference>
<dbReference type="SUPFAM" id="SSF53720">
    <property type="entry name" value="ALDH-like"/>
    <property type="match status" value="1"/>
</dbReference>
<dbReference type="EMBL" id="CP044399">
    <property type="protein sequence ID" value="QFI36831.1"/>
    <property type="molecule type" value="Genomic_DNA"/>
</dbReference>
<evidence type="ECO:0000313" key="6">
    <source>
        <dbReference type="EMBL" id="QFI36831.1"/>
    </source>
</evidence>
<evidence type="ECO:0000256" key="4">
    <source>
        <dbReference type="RuleBase" id="RU003345"/>
    </source>
</evidence>
<dbReference type="InterPro" id="IPR016161">
    <property type="entry name" value="Ald_DH/histidinol_DH"/>
</dbReference>
<dbReference type="OrthoDB" id="9812625at2"/>
<feature type="domain" description="Aldehyde dehydrogenase" evidence="5">
    <location>
        <begin position="4"/>
        <end position="441"/>
    </location>
</feature>